<dbReference type="CDD" id="cd04496">
    <property type="entry name" value="SSB_OBF"/>
    <property type="match status" value="1"/>
</dbReference>
<dbReference type="Pfam" id="PF00436">
    <property type="entry name" value="SSB"/>
    <property type="match status" value="1"/>
</dbReference>
<dbReference type="InterPro" id="IPR011344">
    <property type="entry name" value="ssDNA-bd"/>
</dbReference>
<keyword evidence="1 3" id="KW-0238">DNA-binding</keyword>
<dbReference type="PROSITE" id="PS50935">
    <property type="entry name" value="SSB"/>
    <property type="match status" value="1"/>
</dbReference>
<accession>A0A6P1GRG2</accession>
<keyword evidence="4" id="KW-0614">Plasmid</keyword>
<dbReference type="SUPFAM" id="SSF50249">
    <property type="entry name" value="Nucleic acid-binding proteins"/>
    <property type="match status" value="1"/>
</dbReference>
<dbReference type="InterPro" id="IPR000424">
    <property type="entry name" value="Primosome_PriB/ssb"/>
</dbReference>
<dbReference type="Proteomes" id="UP000464086">
    <property type="component" value="Plasmid unnamed4"/>
</dbReference>
<dbReference type="RefSeq" id="WP_092960327.1">
    <property type="nucleotide sequence ID" value="NZ_CP047222.1"/>
</dbReference>
<dbReference type="Gene3D" id="2.40.50.140">
    <property type="entry name" value="Nucleic acid-binding proteins"/>
    <property type="match status" value="1"/>
</dbReference>
<dbReference type="PIRSF" id="PIRSF002070">
    <property type="entry name" value="SSB"/>
    <property type="match status" value="1"/>
</dbReference>
<dbReference type="InterPro" id="IPR012340">
    <property type="entry name" value="NA-bd_OB-fold"/>
</dbReference>
<protein>
    <recommendedName>
        <fullName evidence="3">Single-stranded DNA-binding protein</fullName>
    </recommendedName>
</protein>
<proteinExistence type="predicted"/>
<name>A0A6P1GRG2_SPHYA</name>
<geneLocation type="plasmid" evidence="4">
    <name>unnamed4</name>
</geneLocation>
<evidence type="ECO:0000313" key="5">
    <source>
        <dbReference type="Proteomes" id="UP000464086"/>
    </source>
</evidence>
<keyword evidence="2" id="KW-0233">DNA recombination</keyword>
<organism evidence="4 5">
    <name type="scientific">Sphingobium yanoikuyae</name>
    <name type="common">Sphingomonas yanoikuyae</name>
    <dbReference type="NCBI Taxonomy" id="13690"/>
    <lineage>
        <taxon>Bacteria</taxon>
        <taxon>Pseudomonadati</taxon>
        <taxon>Pseudomonadota</taxon>
        <taxon>Alphaproteobacteria</taxon>
        <taxon>Sphingomonadales</taxon>
        <taxon>Sphingomonadaceae</taxon>
        <taxon>Sphingobium</taxon>
    </lineage>
</organism>
<dbReference type="GO" id="GO:0003697">
    <property type="term" value="F:single-stranded DNA binding"/>
    <property type="evidence" value="ECO:0007669"/>
    <property type="project" value="InterPro"/>
</dbReference>
<evidence type="ECO:0000313" key="4">
    <source>
        <dbReference type="EMBL" id="QHD70863.1"/>
    </source>
</evidence>
<evidence type="ECO:0000256" key="2">
    <source>
        <dbReference type="ARBA" id="ARBA00023172"/>
    </source>
</evidence>
<evidence type="ECO:0000256" key="1">
    <source>
        <dbReference type="ARBA" id="ARBA00023125"/>
    </source>
</evidence>
<evidence type="ECO:0000256" key="3">
    <source>
        <dbReference type="PIRNR" id="PIRNR002070"/>
    </source>
</evidence>
<dbReference type="AlphaFoldDB" id="A0A6P1GRG2"/>
<dbReference type="GO" id="GO:0006260">
    <property type="term" value="P:DNA replication"/>
    <property type="evidence" value="ECO:0007669"/>
    <property type="project" value="InterPro"/>
</dbReference>
<gene>
    <name evidence="4" type="ORF">GS397_27570</name>
</gene>
<sequence>MQNIAEFRIIGRIGSAEIKDKVAFLDVAANYGRKVGNDWEDDTHWNRVTCFGKNIARAAKMGKGDLVHVTGRVRQSRYDRDGQTVYGVDLIVDRIAVIAKNGKPADHDRDDTDD</sequence>
<dbReference type="GO" id="GO:0006310">
    <property type="term" value="P:DNA recombination"/>
    <property type="evidence" value="ECO:0007669"/>
    <property type="project" value="UniProtKB-KW"/>
</dbReference>
<reference evidence="4 5" key="1">
    <citation type="submission" date="2019-12" db="EMBL/GenBank/DDBJ databases">
        <title>Functional and genomic insights into the Sphingobium yanoikuyae YC-JY1, a bacterium efficiently degrading bisphenol A.</title>
        <authorList>
            <person name="Jia Y."/>
            <person name="Li X."/>
            <person name="Wang J."/>
            <person name="Eltoukhy A."/>
            <person name="Lamraoui I."/>
            <person name="Yan Y."/>
        </authorList>
    </citation>
    <scope>NUCLEOTIDE SEQUENCE [LARGE SCALE GENOMIC DNA]</scope>
    <source>
        <strain evidence="4 5">YC-JY1</strain>
        <plasmid evidence="4 5">unnamed4</plasmid>
    </source>
</reference>
<dbReference type="EMBL" id="CP047222">
    <property type="protein sequence ID" value="QHD70863.1"/>
    <property type="molecule type" value="Genomic_DNA"/>
</dbReference>